<evidence type="ECO:0000259" key="1">
    <source>
        <dbReference type="Pfam" id="PF01968"/>
    </source>
</evidence>
<dbReference type="PANTHER" id="PTHR11365">
    <property type="entry name" value="5-OXOPROLINASE RELATED"/>
    <property type="match status" value="1"/>
</dbReference>
<feature type="domain" description="Hydantoinase A/oxoprolinase" evidence="1">
    <location>
        <begin position="206"/>
        <end position="490"/>
    </location>
</feature>
<evidence type="ECO:0000259" key="3">
    <source>
        <dbReference type="Pfam" id="PF19278"/>
    </source>
</evidence>
<dbReference type="AlphaFoldDB" id="W4MCB2"/>
<evidence type="ECO:0000259" key="2">
    <source>
        <dbReference type="Pfam" id="PF05378"/>
    </source>
</evidence>
<feature type="domain" description="Acetophenone carboxylase-like C-terminal" evidence="3">
    <location>
        <begin position="509"/>
        <end position="681"/>
    </location>
</feature>
<dbReference type="Pfam" id="PF05378">
    <property type="entry name" value="Hydant_A_N"/>
    <property type="match status" value="1"/>
</dbReference>
<reference evidence="4 5" key="1">
    <citation type="journal article" date="2014" name="Nature">
        <title>An environmental bacterial taxon with a large and distinct metabolic repertoire.</title>
        <authorList>
            <person name="Wilson M.C."/>
            <person name="Mori T."/>
            <person name="Ruckert C."/>
            <person name="Uria A.R."/>
            <person name="Helf M.J."/>
            <person name="Takada K."/>
            <person name="Gernert C."/>
            <person name="Steffens U.A."/>
            <person name="Heycke N."/>
            <person name="Schmitt S."/>
            <person name="Rinke C."/>
            <person name="Helfrich E.J."/>
            <person name="Brachmann A.O."/>
            <person name="Gurgui C."/>
            <person name="Wakimoto T."/>
            <person name="Kracht M."/>
            <person name="Crusemann M."/>
            <person name="Hentschel U."/>
            <person name="Abe I."/>
            <person name="Matsunaga S."/>
            <person name="Kalinowski J."/>
            <person name="Takeyama H."/>
            <person name="Piel J."/>
        </authorList>
    </citation>
    <scope>NUCLEOTIDE SEQUENCE [LARGE SCALE GENOMIC DNA]</scope>
    <source>
        <strain evidence="5">TSY2</strain>
    </source>
</reference>
<sequence>MGAWIVGIDTGGTFTDLMAFEVDSRAWRTIKIASTPEEPSAAVMHALDELFGTGIDAADINMLVHGSTVATNAILEGRGARAGLLISRGFRAVYEARGRAQPDPLNLIDPFYEKPPLLVPQALTEEITERIDFAGEVLTPLDEDDVRRAVRHLAARDVAAIAVCFLFSFRNPVHEQRTAEIIQEEAPHVRVSLSSVVLPTIREYPRLSTTVIDAYVGPRMERYLTRLAERLRAAGVTTPQVFLMQSHGGLMRINIAPRFPNQTLLSGPAAGVAAGIELAQLAGRSNAVTLDMGGTSTDIAVIANGRVGETGEGHIAGQDIGTPMLAVSTLGAGGGTIAWIGKDGLLKVGPGSAGANPGPACYGLGGGLPTVTDANLLLGALHAENALGGRIRLDRERAEAALRQHVAQPLGLDVLQAAAGIVKIVTTNMAIDLRLAFQQRGEDPSQFVLAAFGGAGPLQAARLARDLKIATVLVPLYPGLASAIGLVQTTVKHVYVQSSSGLLSNYPVAQFNHHFAELTERAMADVREEGFDADREVQIRRQVDMRYPHQGYQLAVPCPDSPLREADKPALKREFDALHQRIYGANAAEEDAELVTFRVIVEITVPRLELPEIAVGDGNPSPARQGTRPLYNLDTERFDEAAIYQRTQLRAGDRFDGPAIIEQFDTTTVVLTGQRAEVDRYGNLLIDTGAAL</sequence>
<comment type="caution">
    <text evidence="4">The sequence shown here is derived from an EMBL/GenBank/DDBJ whole genome shotgun (WGS) entry which is preliminary data.</text>
</comment>
<dbReference type="Pfam" id="PF19278">
    <property type="entry name" value="Hydant_A_C"/>
    <property type="match status" value="1"/>
</dbReference>
<proteinExistence type="predicted"/>
<keyword evidence="5" id="KW-1185">Reference proteome</keyword>
<accession>W4MCB2</accession>
<evidence type="ECO:0000313" key="4">
    <source>
        <dbReference type="EMBL" id="ETX07994.1"/>
    </source>
</evidence>
<dbReference type="EMBL" id="AZHX01000324">
    <property type="protein sequence ID" value="ETX07994.1"/>
    <property type="molecule type" value="Genomic_DNA"/>
</dbReference>
<dbReference type="InterPro" id="IPR002821">
    <property type="entry name" value="Hydantoinase_A"/>
</dbReference>
<evidence type="ECO:0000313" key="5">
    <source>
        <dbReference type="Proteomes" id="UP000019140"/>
    </source>
</evidence>
<dbReference type="HOGENOM" id="CLU_002157_1_2_7"/>
<dbReference type="InterPro" id="IPR043129">
    <property type="entry name" value="ATPase_NBD"/>
</dbReference>
<organism evidence="4 5">
    <name type="scientific">Candidatus Entotheonella gemina</name>
    <dbReference type="NCBI Taxonomy" id="1429439"/>
    <lineage>
        <taxon>Bacteria</taxon>
        <taxon>Pseudomonadati</taxon>
        <taxon>Nitrospinota/Tectimicrobiota group</taxon>
        <taxon>Candidatus Tectimicrobiota</taxon>
        <taxon>Candidatus Entotheonellia</taxon>
        <taxon>Candidatus Entotheonellales</taxon>
        <taxon>Candidatus Entotheonellaceae</taxon>
        <taxon>Candidatus Entotheonella</taxon>
    </lineage>
</organism>
<dbReference type="PATRIC" id="fig|1429439.4.peg.1367"/>
<gene>
    <name evidence="4" type="ORF">ETSY2_07990</name>
</gene>
<dbReference type="SUPFAM" id="SSF53067">
    <property type="entry name" value="Actin-like ATPase domain"/>
    <property type="match status" value="1"/>
</dbReference>
<dbReference type="Proteomes" id="UP000019140">
    <property type="component" value="Unassembled WGS sequence"/>
</dbReference>
<protein>
    <submittedName>
        <fullName evidence="4">Uncharacterized protein</fullName>
    </submittedName>
</protein>
<dbReference type="PANTHER" id="PTHR11365:SF23">
    <property type="entry name" value="HYPOTHETICAL 5-OXOPROLINASE (EUROFUNG)-RELATED"/>
    <property type="match status" value="1"/>
</dbReference>
<dbReference type="InterPro" id="IPR049517">
    <property type="entry name" value="ACX-like_C"/>
</dbReference>
<dbReference type="GO" id="GO:0017168">
    <property type="term" value="F:5-oxoprolinase (ATP-hydrolyzing) activity"/>
    <property type="evidence" value="ECO:0007669"/>
    <property type="project" value="TreeGrafter"/>
</dbReference>
<feature type="domain" description="Hydantoinase/oxoprolinase N-terminal" evidence="2">
    <location>
        <begin position="6"/>
        <end position="185"/>
    </location>
</feature>
<dbReference type="InterPro" id="IPR045079">
    <property type="entry name" value="Oxoprolinase-like"/>
</dbReference>
<dbReference type="InterPro" id="IPR008040">
    <property type="entry name" value="Hydant_A_N"/>
</dbReference>
<dbReference type="GO" id="GO:0006749">
    <property type="term" value="P:glutathione metabolic process"/>
    <property type="evidence" value="ECO:0007669"/>
    <property type="project" value="TreeGrafter"/>
</dbReference>
<dbReference type="Pfam" id="PF01968">
    <property type="entry name" value="Hydantoinase_A"/>
    <property type="match status" value="1"/>
</dbReference>
<dbReference type="GO" id="GO:0005829">
    <property type="term" value="C:cytosol"/>
    <property type="evidence" value="ECO:0007669"/>
    <property type="project" value="TreeGrafter"/>
</dbReference>
<name>W4MCB2_9BACT</name>